<comment type="caution">
    <text evidence="1">The sequence shown here is derived from an EMBL/GenBank/DDBJ whole genome shotgun (WGS) entry which is preliminary data.</text>
</comment>
<dbReference type="Proteomes" id="UP000576082">
    <property type="component" value="Unassembled WGS sequence"/>
</dbReference>
<dbReference type="Pfam" id="PF04134">
    <property type="entry name" value="DCC1-like"/>
    <property type="match status" value="1"/>
</dbReference>
<dbReference type="PANTHER" id="PTHR33639:SF2">
    <property type="entry name" value="DUF393 DOMAIN-CONTAINING PROTEIN"/>
    <property type="match status" value="1"/>
</dbReference>
<dbReference type="GO" id="GO:0015035">
    <property type="term" value="F:protein-disulfide reductase activity"/>
    <property type="evidence" value="ECO:0007669"/>
    <property type="project" value="InterPro"/>
</dbReference>
<keyword evidence="2" id="KW-1185">Reference proteome</keyword>
<accession>A0A7X9RXI3</accession>
<sequence length="136" mass="16104">MDKTPKIVLFDGICNLCDKSVQFIIKRDKKEVFRFASLQSPEGIALLNKHHLPQDYTDSIVLIDGDNAYKKADAVLKIVAHLSFPWYLFKIGKYFPDGFTNFWYDLIAKYRYSFFEKKEDHCDLIHQKRRYTITEL</sequence>
<name>A0A7X9RXI3_9BACT</name>
<protein>
    <submittedName>
        <fullName evidence="1">DUF393 domain-containing protein</fullName>
    </submittedName>
</protein>
<dbReference type="InterPro" id="IPR007263">
    <property type="entry name" value="DCC1-like"/>
</dbReference>
<dbReference type="InterPro" id="IPR052927">
    <property type="entry name" value="DCC_oxidoreductase"/>
</dbReference>
<organism evidence="1 2">
    <name type="scientific">Flammeovirga aprica JL-4</name>
    <dbReference type="NCBI Taxonomy" id="694437"/>
    <lineage>
        <taxon>Bacteria</taxon>
        <taxon>Pseudomonadati</taxon>
        <taxon>Bacteroidota</taxon>
        <taxon>Cytophagia</taxon>
        <taxon>Cytophagales</taxon>
        <taxon>Flammeovirgaceae</taxon>
        <taxon>Flammeovirga</taxon>
    </lineage>
</organism>
<dbReference type="AlphaFoldDB" id="A0A7X9RXI3"/>
<evidence type="ECO:0000313" key="2">
    <source>
        <dbReference type="Proteomes" id="UP000576082"/>
    </source>
</evidence>
<dbReference type="RefSeq" id="WP_169658743.1">
    <property type="nucleotide sequence ID" value="NZ_JABANE010000066.1"/>
</dbReference>
<reference evidence="1 2" key="1">
    <citation type="submission" date="2020-04" db="EMBL/GenBank/DDBJ databases">
        <title>Flammeovirga sp. SR4, a novel species isolated from seawater.</title>
        <authorList>
            <person name="Wang X."/>
        </authorList>
    </citation>
    <scope>NUCLEOTIDE SEQUENCE [LARGE SCALE GENOMIC DNA]</scope>
    <source>
        <strain evidence="1 2">ATCC 23126</strain>
    </source>
</reference>
<dbReference type="PANTHER" id="PTHR33639">
    <property type="entry name" value="THIOL-DISULFIDE OXIDOREDUCTASE DCC"/>
    <property type="match status" value="1"/>
</dbReference>
<proteinExistence type="predicted"/>
<evidence type="ECO:0000313" key="1">
    <source>
        <dbReference type="EMBL" id="NME70508.1"/>
    </source>
</evidence>
<dbReference type="EMBL" id="JABANE010000066">
    <property type="protein sequence ID" value="NME70508.1"/>
    <property type="molecule type" value="Genomic_DNA"/>
</dbReference>
<gene>
    <name evidence="1" type="ORF">HHU12_21210</name>
</gene>